<organism evidence="12 13">
    <name type="scientific">Rhizobium grahamii</name>
    <dbReference type="NCBI Taxonomy" id="1120045"/>
    <lineage>
        <taxon>Bacteria</taxon>
        <taxon>Pseudomonadati</taxon>
        <taxon>Pseudomonadota</taxon>
        <taxon>Alphaproteobacteria</taxon>
        <taxon>Hyphomicrobiales</taxon>
        <taxon>Rhizobiaceae</taxon>
        <taxon>Rhizobium/Agrobacterium group</taxon>
        <taxon>Rhizobium</taxon>
    </lineage>
</organism>
<feature type="transmembrane region" description="Helical" evidence="10">
    <location>
        <begin position="48"/>
        <end position="72"/>
    </location>
</feature>
<dbReference type="PANTHER" id="PTHR24421">
    <property type="entry name" value="NITRATE/NITRITE SENSOR PROTEIN NARX-RELATED"/>
    <property type="match status" value="1"/>
</dbReference>
<dbReference type="InterPro" id="IPR036890">
    <property type="entry name" value="HATPase_C_sf"/>
</dbReference>
<evidence type="ECO:0000256" key="3">
    <source>
        <dbReference type="ARBA" id="ARBA00022553"/>
    </source>
</evidence>
<keyword evidence="4" id="KW-0808">Transferase</keyword>
<accession>A0A370KTJ1</accession>
<feature type="domain" description="Signal transduction histidine kinase subgroup 3 dimerisation and phosphoacceptor" evidence="11">
    <location>
        <begin position="296"/>
        <end position="353"/>
    </location>
</feature>
<dbReference type="GO" id="GO:0046983">
    <property type="term" value="F:protein dimerization activity"/>
    <property type="evidence" value="ECO:0007669"/>
    <property type="project" value="InterPro"/>
</dbReference>
<keyword evidence="10" id="KW-0812">Transmembrane</keyword>
<dbReference type="Proteomes" id="UP000254939">
    <property type="component" value="Unassembled WGS sequence"/>
</dbReference>
<dbReference type="Gene3D" id="3.30.565.10">
    <property type="entry name" value="Histidine kinase-like ATPase, C-terminal domain"/>
    <property type="match status" value="1"/>
</dbReference>
<dbReference type="AlphaFoldDB" id="A0A370KTJ1"/>
<evidence type="ECO:0000256" key="8">
    <source>
        <dbReference type="ARBA" id="ARBA00023012"/>
    </source>
</evidence>
<dbReference type="Gene3D" id="1.20.5.1930">
    <property type="match status" value="1"/>
</dbReference>
<evidence type="ECO:0000256" key="5">
    <source>
        <dbReference type="ARBA" id="ARBA00022741"/>
    </source>
</evidence>
<gene>
    <name evidence="12" type="ORF">B5K06_08315</name>
</gene>
<dbReference type="Pfam" id="PF07730">
    <property type="entry name" value="HisKA_3"/>
    <property type="match status" value="1"/>
</dbReference>
<evidence type="ECO:0000256" key="1">
    <source>
        <dbReference type="ARBA" id="ARBA00000085"/>
    </source>
</evidence>
<dbReference type="GO" id="GO:0000155">
    <property type="term" value="F:phosphorelay sensor kinase activity"/>
    <property type="evidence" value="ECO:0007669"/>
    <property type="project" value="InterPro"/>
</dbReference>
<reference evidence="12 13" key="1">
    <citation type="submission" date="2017-03" db="EMBL/GenBank/DDBJ databases">
        <title>Genome analysis of Rhizobial strains effectives or ineffectives for nitrogen fixation isolated from bean seeds.</title>
        <authorList>
            <person name="Peralta H."/>
            <person name="Aguilar-Vera A."/>
            <person name="Mora Y."/>
            <person name="Vargas-Lagunas C."/>
            <person name="Girard L."/>
            <person name="Mora J."/>
        </authorList>
    </citation>
    <scope>NUCLEOTIDE SEQUENCE [LARGE SCALE GENOMIC DNA]</scope>
    <source>
        <strain evidence="12 13">CCGM3</strain>
    </source>
</reference>
<evidence type="ECO:0000256" key="6">
    <source>
        <dbReference type="ARBA" id="ARBA00022777"/>
    </source>
</evidence>
<evidence type="ECO:0000256" key="9">
    <source>
        <dbReference type="SAM" id="Coils"/>
    </source>
</evidence>
<evidence type="ECO:0000256" key="4">
    <source>
        <dbReference type="ARBA" id="ARBA00022679"/>
    </source>
</evidence>
<dbReference type="OrthoDB" id="9778496at2"/>
<dbReference type="PANTHER" id="PTHR24421:SF10">
    <property type="entry name" value="NITRATE_NITRITE SENSOR PROTEIN NARQ"/>
    <property type="match status" value="1"/>
</dbReference>
<evidence type="ECO:0000256" key="7">
    <source>
        <dbReference type="ARBA" id="ARBA00022840"/>
    </source>
</evidence>
<dbReference type="RefSeq" id="WP_114712414.1">
    <property type="nucleotide sequence ID" value="NZ_KZ857258.1"/>
</dbReference>
<keyword evidence="7" id="KW-0067">ATP-binding</keyword>
<evidence type="ECO:0000256" key="2">
    <source>
        <dbReference type="ARBA" id="ARBA00012438"/>
    </source>
</evidence>
<dbReference type="InterPro" id="IPR050482">
    <property type="entry name" value="Sensor_HK_TwoCompSys"/>
</dbReference>
<name>A0A370KTJ1_9HYPH</name>
<evidence type="ECO:0000256" key="10">
    <source>
        <dbReference type="SAM" id="Phobius"/>
    </source>
</evidence>
<dbReference type="CDD" id="cd16917">
    <property type="entry name" value="HATPase_UhpB-NarQ-NarX-like"/>
    <property type="match status" value="1"/>
</dbReference>
<keyword evidence="10" id="KW-0472">Membrane</keyword>
<dbReference type="EC" id="2.7.13.3" evidence="2"/>
<keyword evidence="6" id="KW-0418">Kinase</keyword>
<sequence length="490" mass="53696">MLERIPAEGETDSATSRVSRAVGVTSAATRIRLPTQDWIARQTLSVRFLLASGLLILITATIAGHLIAGILVSNATNSRAASTALLVQRMIQPIAQELEVTTQLSSTAVAELDRLFAAPEVRQRFPYLEVWLPDGTVAYSLSKELVGKRFNAPEGMKRALAGEVAAQHADLEAGEHTQRNFTTPYLEIYSPIHDKDTGAVFAVAEIHEDAAVVGDHLLQLQFQSWGIVAATSALVMLGLFGIVHRASMTIERQRKLLNRRAEEAERARDEVQELRKRDREASVRLASMNENFARGIGADLHDGPGQLLSYALLQLEPVRVAKNRGERDDALHTVSSTLSEALAEIRTIARSLLLPDIERLDLDQIVARVIRNHEARTGSRVLFEPCRANPELPVAIKTCIYRFLQEGLNNAHRHAGANGQKVECALVDGKLMLAVCDDGLKPGEQSTARHIGGMGIHGLRQRVESLGGALTFANRSPKGTRLEMTIDMEH</sequence>
<evidence type="ECO:0000313" key="13">
    <source>
        <dbReference type="Proteomes" id="UP000254939"/>
    </source>
</evidence>
<protein>
    <recommendedName>
        <fullName evidence="2">histidine kinase</fullName>
        <ecNumber evidence="2">2.7.13.3</ecNumber>
    </recommendedName>
</protein>
<comment type="catalytic activity">
    <reaction evidence="1">
        <text>ATP + protein L-histidine = ADP + protein N-phospho-L-histidine.</text>
        <dbReference type="EC" id="2.7.13.3"/>
    </reaction>
</comment>
<keyword evidence="5" id="KW-0547">Nucleotide-binding</keyword>
<dbReference type="InterPro" id="IPR011712">
    <property type="entry name" value="Sig_transdc_His_kin_sub3_dim/P"/>
</dbReference>
<keyword evidence="10" id="KW-1133">Transmembrane helix</keyword>
<keyword evidence="3" id="KW-0597">Phosphoprotein</keyword>
<feature type="coiled-coil region" evidence="9">
    <location>
        <begin position="247"/>
        <end position="291"/>
    </location>
</feature>
<keyword evidence="8" id="KW-0902">Two-component regulatory system</keyword>
<proteinExistence type="predicted"/>
<feature type="transmembrane region" description="Helical" evidence="10">
    <location>
        <begin position="225"/>
        <end position="246"/>
    </location>
</feature>
<dbReference type="SUPFAM" id="SSF55874">
    <property type="entry name" value="ATPase domain of HSP90 chaperone/DNA topoisomerase II/histidine kinase"/>
    <property type="match status" value="1"/>
</dbReference>
<comment type="caution">
    <text evidence="12">The sequence shown here is derived from an EMBL/GenBank/DDBJ whole genome shotgun (WGS) entry which is preliminary data.</text>
</comment>
<dbReference type="GO" id="GO:0005524">
    <property type="term" value="F:ATP binding"/>
    <property type="evidence" value="ECO:0007669"/>
    <property type="project" value="UniProtKB-KW"/>
</dbReference>
<keyword evidence="9" id="KW-0175">Coiled coil</keyword>
<dbReference type="GO" id="GO:0016020">
    <property type="term" value="C:membrane"/>
    <property type="evidence" value="ECO:0007669"/>
    <property type="project" value="InterPro"/>
</dbReference>
<evidence type="ECO:0000259" key="11">
    <source>
        <dbReference type="Pfam" id="PF07730"/>
    </source>
</evidence>
<evidence type="ECO:0000313" key="12">
    <source>
        <dbReference type="EMBL" id="RDJ13958.1"/>
    </source>
</evidence>
<dbReference type="EMBL" id="NAAC01000007">
    <property type="protein sequence ID" value="RDJ13958.1"/>
    <property type="molecule type" value="Genomic_DNA"/>
</dbReference>